<evidence type="ECO:0000313" key="2">
    <source>
        <dbReference type="Proteomes" id="UP000515847"/>
    </source>
</evidence>
<keyword evidence="2" id="KW-1185">Reference proteome</keyword>
<protein>
    <submittedName>
        <fullName evidence="1">Uncharacterized protein</fullName>
    </submittedName>
</protein>
<dbReference type="RefSeq" id="WP_153802149.1">
    <property type="nucleotide sequence ID" value="NZ_CP045798.1"/>
</dbReference>
<name>A0A7G6DYG0_THEFR</name>
<dbReference type="KEGG" id="tfr:BR63_00070"/>
<evidence type="ECO:0000313" key="1">
    <source>
        <dbReference type="EMBL" id="QNB44864.1"/>
    </source>
</evidence>
<sequence>MDQDRTVPQDLPMLGEDIDTTTYSYETAAAFIDPEMAKAAVKETERRKSTRVRVD</sequence>
<gene>
    <name evidence="1" type="ORF">BR63_00070</name>
</gene>
<accession>A0A7G6DYG0</accession>
<dbReference type="Proteomes" id="UP000515847">
    <property type="component" value="Chromosome"/>
</dbReference>
<dbReference type="EMBL" id="CP045798">
    <property type="protein sequence ID" value="QNB44864.1"/>
    <property type="molecule type" value="Genomic_DNA"/>
</dbReference>
<organism evidence="1 2">
    <name type="scientific">Thermanaerosceptrum fracticalcis</name>
    <dbReference type="NCBI Taxonomy" id="1712410"/>
    <lineage>
        <taxon>Bacteria</taxon>
        <taxon>Bacillati</taxon>
        <taxon>Bacillota</taxon>
        <taxon>Clostridia</taxon>
        <taxon>Eubacteriales</taxon>
        <taxon>Peptococcaceae</taxon>
        <taxon>Thermanaerosceptrum</taxon>
    </lineage>
</organism>
<proteinExistence type="predicted"/>
<reference evidence="1 2" key="1">
    <citation type="journal article" date="2019" name="Front. Microbiol.">
        <title>Thermoanaerosceptrum fracticalcis gen. nov. sp. nov., a Novel Fumarate-Fermenting Microorganism From a Deep Fractured Carbonate Aquifer of the US Great Basin.</title>
        <authorList>
            <person name="Hamilton-Brehm S.D."/>
            <person name="Stewart L.E."/>
            <person name="Zavarin M."/>
            <person name="Caldwell M."/>
            <person name="Lawson P.A."/>
            <person name="Onstott T.C."/>
            <person name="Grzymski J."/>
            <person name="Neveux I."/>
            <person name="Lollar B.S."/>
            <person name="Russell C.E."/>
            <person name="Moser D.P."/>
        </authorList>
    </citation>
    <scope>NUCLEOTIDE SEQUENCE [LARGE SCALE GENOMIC DNA]</scope>
    <source>
        <strain evidence="1 2">DRI-13</strain>
    </source>
</reference>
<dbReference type="AlphaFoldDB" id="A0A7G6DYG0"/>